<evidence type="ECO:0000313" key="3">
    <source>
        <dbReference type="EMBL" id="AOR24290.1"/>
    </source>
</evidence>
<dbReference type="PROSITE" id="PS50943">
    <property type="entry name" value="HTH_CROC1"/>
    <property type="match status" value="1"/>
</dbReference>
<dbReference type="GO" id="GO:0003677">
    <property type="term" value="F:DNA binding"/>
    <property type="evidence" value="ECO:0007669"/>
    <property type="project" value="UniProtKB-KW"/>
</dbReference>
<dbReference type="InterPro" id="IPR010982">
    <property type="entry name" value="Lambda_DNA-bd_dom_sf"/>
</dbReference>
<evidence type="ECO:0000313" key="4">
    <source>
        <dbReference type="Proteomes" id="UP000094652"/>
    </source>
</evidence>
<dbReference type="SMART" id="SM00530">
    <property type="entry name" value="HTH_XRE"/>
    <property type="match status" value="1"/>
</dbReference>
<sequence length="92" mass="10813">MLCERLKELREEIELKQEEVAAKLNMGRSTYANYETGRAEPGISVLKDIASFYNVSIDFLCGYTNIREQYIKDKRKSSYVNDCLKIYEKFLK</sequence>
<evidence type="ECO:0000259" key="2">
    <source>
        <dbReference type="PROSITE" id="PS50943"/>
    </source>
</evidence>
<accession>A0A1D7XM77</accession>
<protein>
    <submittedName>
        <fullName evidence="3">XRE family transcriptional regulator</fullName>
    </submittedName>
</protein>
<dbReference type="KEGG" id="ctae:BGI42_11330"/>
<dbReference type="RefSeq" id="WP_069680425.1">
    <property type="nucleotide sequence ID" value="NZ_CP017253.2"/>
</dbReference>
<dbReference type="PANTHER" id="PTHR46558:SF11">
    <property type="entry name" value="HTH-TYPE TRANSCRIPTIONAL REGULATOR XRE"/>
    <property type="match status" value="1"/>
</dbReference>
<dbReference type="CDD" id="cd00093">
    <property type="entry name" value="HTH_XRE"/>
    <property type="match status" value="1"/>
</dbReference>
<dbReference type="Pfam" id="PF01381">
    <property type="entry name" value="HTH_3"/>
    <property type="match status" value="1"/>
</dbReference>
<dbReference type="SUPFAM" id="SSF47413">
    <property type="entry name" value="lambda repressor-like DNA-binding domains"/>
    <property type="match status" value="1"/>
</dbReference>
<reference evidence="4" key="1">
    <citation type="submission" date="2016-09" db="EMBL/GenBank/DDBJ databases">
        <title>Genomics of Clostridium taeniosporum, an organism which forms endospores with ribbon-like appendages.</title>
        <authorList>
            <person name="Walker J.R."/>
        </authorList>
    </citation>
    <scope>NUCLEOTIDE SEQUENCE [LARGE SCALE GENOMIC DNA]</scope>
    <source>
        <strain evidence="4">1/k</strain>
    </source>
</reference>
<feature type="domain" description="HTH cro/C1-type" evidence="2">
    <location>
        <begin position="6"/>
        <end position="60"/>
    </location>
</feature>
<organism evidence="3 4">
    <name type="scientific">Clostridium taeniosporum</name>
    <dbReference type="NCBI Taxonomy" id="394958"/>
    <lineage>
        <taxon>Bacteria</taxon>
        <taxon>Bacillati</taxon>
        <taxon>Bacillota</taxon>
        <taxon>Clostridia</taxon>
        <taxon>Eubacteriales</taxon>
        <taxon>Clostridiaceae</taxon>
        <taxon>Clostridium</taxon>
    </lineage>
</organism>
<name>A0A1D7XM77_9CLOT</name>
<dbReference type="PANTHER" id="PTHR46558">
    <property type="entry name" value="TRACRIPTIONAL REGULATORY PROTEIN-RELATED-RELATED"/>
    <property type="match status" value="1"/>
</dbReference>
<dbReference type="Proteomes" id="UP000094652">
    <property type="component" value="Chromosome"/>
</dbReference>
<gene>
    <name evidence="3" type="ORF">BGI42_11330</name>
</gene>
<proteinExistence type="predicted"/>
<dbReference type="EMBL" id="CP017253">
    <property type="protein sequence ID" value="AOR24290.1"/>
    <property type="molecule type" value="Genomic_DNA"/>
</dbReference>
<keyword evidence="4" id="KW-1185">Reference proteome</keyword>
<dbReference type="AlphaFoldDB" id="A0A1D7XM77"/>
<dbReference type="InterPro" id="IPR001387">
    <property type="entry name" value="Cro/C1-type_HTH"/>
</dbReference>
<keyword evidence="1" id="KW-0238">DNA-binding</keyword>
<dbReference type="Gene3D" id="1.10.260.40">
    <property type="entry name" value="lambda repressor-like DNA-binding domains"/>
    <property type="match status" value="1"/>
</dbReference>
<dbReference type="OrthoDB" id="2064916at2"/>
<evidence type="ECO:0000256" key="1">
    <source>
        <dbReference type="ARBA" id="ARBA00023125"/>
    </source>
</evidence>